<keyword evidence="9 11" id="KW-0472">Membrane</keyword>
<keyword evidence="3 11" id="KW-0813">Transport</keyword>
<dbReference type="Gene3D" id="2.70.170.10">
    <property type="entry name" value="Neurotransmitter-gated ion-channel ligand-binding domain"/>
    <property type="match status" value="1"/>
</dbReference>
<feature type="transmembrane region" description="Helical" evidence="11">
    <location>
        <begin position="242"/>
        <end position="261"/>
    </location>
</feature>
<dbReference type="InterPro" id="IPR006029">
    <property type="entry name" value="Neurotrans-gated_channel_TM"/>
</dbReference>
<dbReference type="GO" id="GO:0005230">
    <property type="term" value="F:extracellular ligand-gated monoatomic ion channel activity"/>
    <property type="evidence" value="ECO:0007669"/>
    <property type="project" value="InterPro"/>
</dbReference>
<dbReference type="PRINTS" id="PR00253">
    <property type="entry name" value="GABAARECEPTR"/>
</dbReference>
<evidence type="ECO:0000259" key="13">
    <source>
        <dbReference type="Pfam" id="PF02932"/>
    </source>
</evidence>
<dbReference type="InterPro" id="IPR036719">
    <property type="entry name" value="Neuro-gated_channel_TM_sf"/>
</dbReference>
<evidence type="ECO:0000256" key="1">
    <source>
        <dbReference type="ARBA" id="ARBA00004141"/>
    </source>
</evidence>
<sequence>MISKIIYWCLVVGALSSSIYGAHPKYEASKQVLSILNDPESYDKYIIPFQNRSGPLKVSSTIFMRSIDIDDVNMRTDVELTFRMSWKDIRLSYNSPVPSVRFSDSSKFWIPDAFFKNSFQTKLIESIYPETYVEVASKGNILYSSRFIVNLRCEMDLRRFPHDTQECPIYIASYGYSTKDVMFHFEENKPLSTGKNMVLSNRFFVDKLTTGSCSSITSTGEYSCLKILFNVNRIFTGYLLEWYLPCIFLVVIAFFSEFLDVSVLLPRLVLTVGPLLTLTAASLSYSQSLPSVPYSTALDVFTGISLLAIFCTVLHILISYYYHNQPAEEKVEVDVSTSKWKRFCSKIKEKGNQIAKWTIIAFYAVFVFLYFLAYIM</sequence>
<feature type="domain" description="Neurotransmitter-gated ion-channel transmembrane" evidence="13">
    <location>
        <begin position="243"/>
        <end position="338"/>
    </location>
</feature>
<protein>
    <submittedName>
        <fullName evidence="14">Glutamate-gated chloride channel</fullName>
    </submittedName>
</protein>
<evidence type="ECO:0000313" key="15">
    <source>
        <dbReference type="Proteomes" id="UP000326759"/>
    </source>
</evidence>
<evidence type="ECO:0000256" key="6">
    <source>
        <dbReference type="ARBA" id="ARBA00022729"/>
    </source>
</evidence>
<feature type="chain" id="PRO_5024468794" evidence="11">
    <location>
        <begin position="22"/>
        <end position="376"/>
    </location>
</feature>
<dbReference type="GO" id="GO:0005886">
    <property type="term" value="C:plasma membrane"/>
    <property type="evidence" value="ECO:0007669"/>
    <property type="project" value="UniProtKB-SubCell"/>
</dbReference>
<keyword evidence="7 11" id="KW-1133">Transmembrane helix</keyword>
<dbReference type="GO" id="GO:0005254">
    <property type="term" value="F:chloride channel activity"/>
    <property type="evidence" value="ECO:0007669"/>
    <property type="project" value="UniProtKB-ARBA"/>
</dbReference>
<dbReference type="OrthoDB" id="407674at2759"/>
<gene>
    <name evidence="14" type="ORF">Anas_10715</name>
</gene>
<feature type="transmembrane region" description="Helical" evidence="11">
    <location>
        <begin position="268"/>
        <end position="288"/>
    </location>
</feature>
<feature type="domain" description="Neurotransmitter-gated ion-channel ligand-binding" evidence="12">
    <location>
        <begin position="39"/>
        <end position="224"/>
    </location>
</feature>
<dbReference type="GO" id="GO:0099095">
    <property type="term" value="F:ligand-gated monoatomic anion channel activity"/>
    <property type="evidence" value="ECO:0007669"/>
    <property type="project" value="UniProtKB-ARBA"/>
</dbReference>
<name>A0A5N5STG7_9CRUS</name>
<dbReference type="InterPro" id="IPR038050">
    <property type="entry name" value="Neuro_actylchol_rec"/>
</dbReference>
<dbReference type="SUPFAM" id="SSF90112">
    <property type="entry name" value="Neurotransmitter-gated ion-channel transmembrane pore"/>
    <property type="match status" value="1"/>
</dbReference>
<evidence type="ECO:0000256" key="5">
    <source>
        <dbReference type="ARBA" id="ARBA00022692"/>
    </source>
</evidence>
<keyword evidence="10 11" id="KW-0407">Ion channel</keyword>
<evidence type="ECO:0000256" key="2">
    <source>
        <dbReference type="ARBA" id="ARBA00004236"/>
    </source>
</evidence>
<keyword evidence="4" id="KW-1003">Cell membrane</keyword>
<comment type="subcellular location">
    <subcellularLocation>
        <location evidence="2">Cell membrane</location>
    </subcellularLocation>
    <subcellularLocation>
        <location evidence="1">Membrane</location>
        <topology evidence="1">Multi-pass membrane protein</topology>
    </subcellularLocation>
</comment>
<dbReference type="Gene3D" id="1.20.58.390">
    <property type="entry name" value="Neurotransmitter-gated ion-channel transmembrane domain"/>
    <property type="match status" value="1"/>
</dbReference>
<proteinExistence type="inferred from homology"/>
<dbReference type="EMBL" id="SEYY01020564">
    <property type="protein sequence ID" value="KAB7497208.1"/>
    <property type="molecule type" value="Genomic_DNA"/>
</dbReference>
<comment type="caution">
    <text evidence="14">The sequence shown here is derived from an EMBL/GenBank/DDBJ whole genome shotgun (WGS) entry which is preliminary data.</text>
</comment>
<evidence type="ECO:0000256" key="10">
    <source>
        <dbReference type="ARBA" id="ARBA00023303"/>
    </source>
</evidence>
<dbReference type="PANTHER" id="PTHR18945">
    <property type="entry name" value="NEUROTRANSMITTER GATED ION CHANNEL"/>
    <property type="match status" value="1"/>
</dbReference>
<keyword evidence="15" id="KW-1185">Reference proteome</keyword>
<dbReference type="Pfam" id="PF02931">
    <property type="entry name" value="Neur_chan_LBD"/>
    <property type="match status" value="1"/>
</dbReference>
<dbReference type="Pfam" id="PF02932">
    <property type="entry name" value="Neur_chan_memb"/>
    <property type="match status" value="1"/>
</dbReference>
<evidence type="ECO:0000256" key="4">
    <source>
        <dbReference type="ARBA" id="ARBA00022475"/>
    </source>
</evidence>
<dbReference type="AlphaFoldDB" id="A0A5N5STG7"/>
<dbReference type="InterPro" id="IPR006028">
    <property type="entry name" value="GABAA/Glycine_rcpt"/>
</dbReference>
<reference evidence="14 15" key="1">
    <citation type="journal article" date="2019" name="PLoS Biol.">
        <title>Sex chromosomes control vertical transmission of feminizing Wolbachia symbionts in an isopod.</title>
        <authorList>
            <person name="Becking T."/>
            <person name="Chebbi M.A."/>
            <person name="Giraud I."/>
            <person name="Moumen B."/>
            <person name="Laverre T."/>
            <person name="Caubet Y."/>
            <person name="Peccoud J."/>
            <person name="Gilbert C."/>
            <person name="Cordaux R."/>
        </authorList>
    </citation>
    <scope>NUCLEOTIDE SEQUENCE [LARGE SCALE GENOMIC DNA]</scope>
    <source>
        <strain evidence="14">ANa2</strain>
        <tissue evidence="14">Whole body excluding digestive tract and cuticle</tissue>
    </source>
</reference>
<comment type="similarity">
    <text evidence="11">Belongs to the ligand-gated ion channel (TC 1.A.9) family.</text>
</comment>
<feature type="signal peptide" evidence="11">
    <location>
        <begin position="1"/>
        <end position="21"/>
    </location>
</feature>
<accession>A0A5N5STG7</accession>
<evidence type="ECO:0000256" key="9">
    <source>
        <dbReference type="ARBA" id="ARBA00023136"/>
    </source>
</evidence>
<dbReference type="SUPFAM" id="SSF63712">
    <property type="entry name" value="Nicotinic receptor ligand binding domain-like"/>
    <property type="match status" value="1"/>
</dbReference>
<dbReference type="PRINTS" id="PR00252">
    <property type="entry name" value="NRIONCHANNEL"/>
</dbReference>
<dbReference type="GO" id="GO:0004888">
    <property type="term" value="F:transmembrane signaling receptor activity"/>
    <property type="evidence" value="ECO:0007669"/>
    <property type="project" value="InterPro"/>
</dbReference>
<dbReference type="InterPro" id="IPR006202">
    <property type="entry name" value="Neur_chan_lig-bd"/>
</dbReference>
<evidence type="ECO:0000256" key="7">
    <source>
        <dbReference type="ARBA" id="ARBA00022989"/>
    </source>
</evidence>
<evidence type="ECO:0000256" key="11">
    <source>
        <dbReference type="RuleBase" id="RU000687"/>
    </source>
</evidence>
<dbReference type="InterPro" id="IPR018000">
    <property type="entry name" value="Neurotransmitter_ion_chnl_CS"/>
</dbReference>
<keyword evidence="6 11" id="KW-0732">Signal</keyword>
<dbReference type="InterPro" id="IPR036734">
    <property type="entry name" value="Neur_chan_lig-bd_sf"/>
</dbReference>
<dbReference type="Proteomes" id="UP000326759">
    <property type="component" value="Unassembled WGS sequence"/>
</dbReference>
<keyword evidence="5 11" id="KW-0812">Transmembrane</keyword>
<dbReference type="PROSITE" id="PS00236">
    <property type="entry name" value="NEUROTR_ION_CHANNEL"/>
    <property type="match status" value="1"/>
</dbReference>
<keyword evidence="8 11" id="KW-0406">Ion transport</keyword>
<feature type="transmembrane region" description="Helical" evidence="11">
    <location>
        <begin position="300"/>
        <end position="322"/>
    </location>
</feature>
<evidence type="ECO:0000256" key="8">
    <source>
        <dbReference type="ARBA" id="ARBA00023065"/>
    </source>
</evidence>
<feature type="transmembrane region" description="Helical" evidence="11">
    <location>
        <begin position="354"/>
        <end position="375"/>
    </location>
</feature>
<dbReference type="InterPro" id="IPR006201">
    <property type="entry name" value="Neur_channel"/>
</dbReference>
<evidence type="ECO:0000259" key="12">
    <source>
        <dbReference type="Pfam" id="PF02931"/>
    </source>
</evidence>
<evidence type="ECO:0000313" key="14">
    <source>
        <dbReference type="EMBL" id="KAB7497208.1"/>
    </source>
</evidence>
<evidence type="ECO:0000256" key="3">
    <source>
        <dbReference type="ARBA" id="ARBA00022448"/>
    </source>
</evidence>
<organism evidence="14 15">
    <name type="scientific">Armadillidium nasatum</name>
    <dbReference type="NCBI Taxonomy" id="96803"/>
    <lineage>
        <taxon>Eukaryota</taxon>
        <taxon>Metazoa</taxon>
        <taxon>Ecdysozoa</taxon>
        <taxon>Arthropoda</taxon>
        <taxon>Crustacea</taxon>
        <taxon>Multicrustacea</taxon>
        <taxon>Malacostraca</taxon>
        <taxon>Eumalacostraca</taxon>
        <taxon>Peracarida</taxon>
        <taxon>Isopoda</taxon>
        <taxon>Oniscidea</taxon>
        <taxon>Crinocheta</taxon>
        <taxon>Armadillidiidae</taxon>
        <taxon>Armadillidium</taxon>
    </lineage>
</organism>